<dbReference type="Gene3D" id="2.60.200.20">
    <property type="match status" value="1"/>
</dbReference>
<comment type="caution">
    <text evidence="3">The sequence shown here is derived from an EMBL/GenBank/DDBJ whole genome shotgun (WGS) entry which is preliminary data.</text>
</comment>
<keyword evidence="1" id="KW-0472">Membrane</keyword>
<evidence type="ECO:0000259" key="2">
    <source>
        <dbReference type="PROSITE" id="PS50006"/>
    </source>
</evidence>
<feature type="transmembrane region" description="Helical" evidence="1">
    <location>
        <begin position="214"/>
        <end position="233"/>
    </location>
</feature>
<feature type="transmembrane region" description="Helical" evidence="1">
    <location>
        <begin position="120"/>
        <end position="139"/>
    </location>
</feature>
<gene>
    <name evidence="3" type="ORF">CR105_14450</name>
</gene>
<accession>A0A2G8TDY6</accession>
<dbReference type="InterPro" id="IPR000253">
    <property type="entry name" value="FHA_dom"/>
</dbReference>
<evidence type="ECO:0000256" key="1">
    <source>
        <dbReference type="SAM" id="Phobius"/>
    </source>
</evidence>
<keyword evidence="1" id="KW-1133">Transmembrane helix</keyword>
<organism evidence="3 4">
    <name type="scientific">Massilia eurypsychrophila</name>
    <dbReference type="NCBI Taxonomy" id="1485217"/>
    <lineage>
        <taxon>Bacteria</taxon>
        <taxon>Pseudomonadati</taxon>
        <taxon>Pseudomonadota</taxon>
        <taxon>Betaproteobacteria</taxon>
        <taxon>Burkholderiales</taxon>
        <taxon>Oxalobacteraceae</taxon>
        <taxon>Telluria group</taxon>
        <taxon>Massilia</taxon>
    </lineage>
</organism>
<feature type="transmembrane region" description="Helical" evidence="1">
    <location>
        <begin position="245"/>
        <end position="262"/>
    </location>
</feature>
<evidence type="ECO:0000313" key="4">
    <source>
        <dbReference type="Proteomes" id="UP000230390"/>
    </source>
</evidence>
<protein>
    <recommendedName>
        <fullName evidence="2">FHA domain-containing protein</fullName>
    </recommendedName>
</protein>
<dbReference type="EMBL" id="PDOC01000008">
    <property type="protein sequence ID" value="PIL44271.1"/>
    <property type="molecule type" value="Genomic_DNA"/>
</dbReference>
<dbReference type="SUPFAM" id="SSF49879">
    <property type="entry name" value="SMAD/FHA domain"/>
    <property type="match status" value="1"/>
</dbReference>
<dbReference type="Proteomes" id="UP000230390">
    <property type="component" value="Unassembled WGS sequence"/>
</dbReference>
<dbReference type="CDD" id="cd00060">
    <property type="entry name" value="FHA"/>
    <property type="match status" value="1"/>
</dbReference>
<name>A0A2G8TDY6_9BURK</name>
<feature type="domain" description="FHA" evidence="2">
    <location>
        <begin position="27"/>
        <end position="77"/>
    </location>
</feature>
<dbReference type="Pfam" id="PF00498">
    <property type="entry name" value="FHA"/>
    <property type="match status" value="1"/>
</dbReference>
<feature type="transmembrane region" description="Helical" evidence="1">
    <location>
        <begin position="183"/>
        <end position="208"/>
    </location>
</feature>
<keyword evidence="1" id="KW-0812">Transmembrane</keyword>
<dbReference type="OrthoDB" id="5762105at2"/>
<sequence>MSAPYFVETLARNGDVLHRHKVDALPIRLGRGYDNDFIVDDAHCAARHAIVEADEDGQLVMRDLGSKNGMVHRGKRTSRLVVGGDTVVRLGHTTLRVRPADFPVAPEQLDRTRHSWEGGMPGLVGLFLIGVVSVLTVWLNDTQTFQLIRYLQALAYGIGASVVWSGAWAFANRLFGRHARLGRHLFIIGCGLAAITIFKLVSSALAYAFSFEVLTRYGSHVAIMLAAGMLYFHLSTVKPNTSHQFAIVCVVLALLGSGLTLISNEQRSGRLGDELYMSVLMPPAMRMAKDHSVDEFMGNVSAMKAKLDAERIKKVKDQAAADDD</sequence>
<keyword evidence="4" id="KW-1185">Reference proteome</keyword>
<dbReference type="RefSeq" id="WP_099789205.1">
    <property type="nucleotide sequence ID" value="NZ_JBHLYV010000098.1"/>
</dbReference>
<reference evidence="3 4" key="1">
    <citation type="submission" date="2017-10" db="EMBL/GenBank/DDBJ databases">
        <title>Massilia psychrophilum sp. nov., a novel purple-pigmented bacterium isolated from Tianshan glacier, Xinjiang Municipality, China.</title>
        <authorList>
            <person name="Wang H."/>
        </authorList>
    </citation>
    <scope>NUCLEOTIDE SEQUENCE [LARGE SCALE GENOMIC DNA]</scope>
    <source>
        <strain evidence="3 4">JCM 30074</strain>
    </source>
</reference>
<feature type="transmembrane region" description="Helical" evidence="1">
    <location>
        <begin position="151"/>
        <end position="171"/>
    </location>
</feature>
<dbReference type="PROSITE" id="PS50006">
    <property type="entry name" value="FHA_DOMAIN"/>
    <property type="match status" value="1"/>
</dbReference>
<dbReference type="InterPro" id="IPR008984">
    <property type="entry name" value="SMAD_FHA_dom_sf"/>
</dbReference>
<dbReference type="AlphaFoldDB" id="A0A2G8TDY6"/>
<evidence type="ECO:0000313" key="3">
    <source>
        <dbReference type="EMBL" id="PIL44271.1"/>
    </source>
</evidence>
<proteinExistence type="predicted"/>